<dbReference type="HOGENOM" id="CLU_014593_0_0_1"/>
<dbReference type="RefSeq" id="XP_007679937.1">
    <property type="nucleotide sequence ID" value="XM_007681747.1"/>
</dbReference>
<dbReference type="eggNOG" id="ENOG502S03U">
    <property type="taxonomic scope" value="Eukaryota"/>
</dbReference>
<dbReference type="STRING" id="717646.M2N2Y4"/>
<evidence type="ECO:0000313" key="1">
    <source>
        <dbReference type="EMBL" id="EMC93020.1"/>
    </source>
</evidence>
<protein>
    <submittedName>
        <fullName evidence="1">Uncharacterized protein</fullName>
    </submittedName>
</protein>
<sequence length="514" mass="56055">MVPFNKLMLTLLGKAITKPNDAAQAAGMLETMQATVRLWLTTEDSGVAAQAGELLYQLLRIDLPPEAAPTVERMEELATAGGQGLVAKRLFGDRDVYVVFFESCSLEHGAAGLSKGQKTIAQARLMEWLPRVGALHWSVLVRSHHRGIEEKYGVNAGAGLLDFAALRMVDYKDDVLMHRCLIDFYTELLVKTKELDTFARREQVSPGLRFLIDNKLHDRTTKIYLDPYAVDAVDRAFLYGPAANYLAAYASLFSHHYTSSSTHLDVNSRLRNVLTEMTPLRWAHTESPSHDLRLLARLPRTTLLPYTSSPVALLPSGRITNADVLNTLAAIFHGPDAATASSEQSTVEGTAARAMYYNYLSEHRRFWEDLTLHAGTPALLDQALAAVNCLTAVITARWSTTATESEPTLPTNLATPASGPLAILSPPSLEYTLPFLLSPAQRVGGVGDAESAAYKVAVAKFEALAALRSRLAAEAEKTPGEGFEEMVETMGRRLGEGVWGRRSDVGGSVGTMEL</sequence>
<dbReference type="OrthoDB" id="4538483at2759"/>
<dbReference type="AlphaFoldDB" id="M2N2Y4"/>
<gene>
    <name evidence="1" type="ORF">BAUCODRAFT_77006</name>
</gene>
<dbReference type="OMA" id="PSAQWAH"/>
<reference evidence="1 2" key="1">
    <citation type="journal article" date="2012" name="PLoS Pathog.">
        <title>Diverse lifestyles and strategies of plant pathogenesis encoded in the genomes of eighteen Dothideomycetes fungi.</title>
        <authorList>
            <person name="Ohm R.A."/>
            <person name="Feau N."/>
            <person name="Henrissat B."/>
            <person name="Schoch C.L."/>
            <person name="Horwitz B.A."/>
            <person name="Barry K.W."/>
            <person name="Condon B.J."/>
            <person name="Copeland A.C."/>
            <person name="Dhillon B."/>
            <person name="Glaser F."/>
            <person name="Hesse C.N."/>
            <person name="Kosti I."/>
            <person name="LaButti K."/>
            <person name="Lindquist E.A."/>
            <person name="Lucas S."/>
            <person name="Salamov A.A."/>
            <person name="Bradshaw R.E."/>
            <person name="Ciuffetti L."/>
            <person name="Hamelin R.C."/>
            <person name="Kema G.H.J."/>
            <person name="Lawrence C."/>
            <person name="Scott J.A."/>
            <person name="Spatafora J.W."/>
            <person name="Turgeon B.G."/>
            <person name="de Wit P.J.G.M."/>
            <person name="Zhong S."/>
            <person name="Goodwin S.B."/>
            <person name="Grigoriev I.V."/>
        </authorList>
    </citation>
    <scope>NUCLEOTIDE SEQUENCE [LARGE SCALE GENOMIC DNA]</scope>
    <source>
        <strain evidence="1 2">UAMH 10762</strain>
    </source>
</reference>
<dbReference type="EMBL" id="KB445561">
    <property type="protein sequence ID" value="EMC93020.1"/>
    <property type="molecule type" value="Genomic_DNA"/>
</dbReference>
<organism evidence="1 2">
    <name type="scientific">Baudoinia panamericana (strain UAMH 10762)</name>
    <name type="common">Angels' share fungus</name>
    <name type="synonym">Baudoinia compniacensis (strain UAMH 10762)</name>
    <dbReference type="NCBI Taxonomy" id="717646"/>
    <lineage>
        <taxon>Eukaryota</taxon>
        <taxon>Fungi</taxon>
        <taxon>Dikarya</taxon>
        <taxon>Ascomycota</taxon>
        <taxon>Pezizomycotina</taxon>
        <taxon>Dothideomycetes</taxon>
        <taxon>Dothideomycetidae</taxon>
        <taxon>Mycosphaerellales</taxon>
        <taxon>Teratosphaeriaceae</taxon>
        <taxon>Baudoinia</taxon>
    </lineage>
</organism>
<proteinExistence type="predicted"/>
<keyword evidence="2" id="KW-1185">Reference proteome</keyword>
<accession>M2N2Y4</accession>
<evidence type="ECO:0000313" key="2">
    <source>
        <dbReference type="Proteomes" id="UP000011761"/>
    </source>
</evidence>
<dbReference type="GeneID" id="19117061"/>
<dbReference type="Proteomes" id="UP000011761">
    <property type="component" value="Unassembled WGS sequence"/>
</dbReference>
<name>M2N2Y4_BAUPA</name>
<dbReference type="KEGG" id="bcom:BAUCODRAFT_77006"/>